<keyword evidence="4" id="KW-1185">Reference proteome</keyword>
<name>A0ABQ1L8C4_9BACT</name>
<protein>
    <recommendedName>
        <fullName evidence="2">Cyanobacterial TRADD-N associated 2 transmembrane domain-containing protein</fullName>
    </recommendedName>
</protein>
<accession>A0ABQ1L8C4</accession>
<keyword evidence="1" id="KW-0472">Membrane</keyword>
<feature type="transmembrane region" description="Helical" evidence="1">
    <location>
        <begin position="89"/>
        <end position="110"/>
    </location>
</feature>
<dbReference type="EMBL" id="BMEC01000001">
    <property type="protein sequence ID" value="GGC20221.1"/>
    <property type="molecule type" value="Genomic_DNA"/>
</dbReference>
<feature type="transmembrane region" description="Helical" evidence="1">
    <location>
        <begin position="116"/>
        <end position="138"/>
    </location>
</feature>
<evidence type="ECO:0000313" key="4">
    <source>
        <dbReference type="Proteomes" id="UP000636010"/>
    </source>
</evidence>
<reference evidence="4" key="1">
    <citation type="journal article" date="2019" name="Int. J. Syst. Evol. Microbiol.">
        <title>The Global Catalogue of Microorganisms (GCM) 10K type strain sequencing project: providing services to taxonomists for standard genome sequencing and annotation.</title>
        <authorList>
            <consortium name="The Broad Institute Genomics Platform"/>
            <consortium name="The Broad Institute Genome Sequencing Center for Infectious Disease"/>
            <person name="Wu L."/>
            <person name="Ma J."/>
        </authorList>
    </citation>
    <scope>NUCLEOTIDE SEQUENCE [LARGE SCALE GENOMIC DNA]</scope>
    <source>
        <strain evidence="4">CGMCC 1.10832</strain>
    </source>
</reference>
<keyword evidence="1" id="KW-1133">Transmembrane helix</keyword>
<feature type="transmembrane region" description="Helical" evidence="1">
    <location>
        <begin position="12"/>
        <end position="31"/>
    </location>
</feature>
<sequence>MESLTKTLIETLSLILPIVAVLFSALGLIRFGQVRKFKFGNFVIEGDGTTKRDYDDLIKSLRSDSKNDLPFEIEQLAKYYTQILYQTKVSFWFSIIFASLGFSIIVFVIFANQDLASAQSIASFISSAVIEAVSALFFTRSNKAQKEMEEFFNKLRTDRKQAEARRMTDNIEHPLLKDVMKIQLALHYSDIATDSNSVNEAIAKAIGNEGFYNPKAGSEPN</sequence>
<keyword evidence="1" id="KW-0812">Transmembrane</keyword>
<feature type="domain" description="Cyanobacterial TRADD-N associated 2 transmembrane" evidence="2">
    <location>
        <begin position="84"/>
        <end position="148"/>
    </location>
</feature>
<dbReference type="InterPro" id="IPR048567">
    <property type="entry name" value="CyanoTRADDas_TM"/>
</dbReference>
<dbReference type="Pfam" id="PF20712">
    <property type="entry name" value="CyanoTRADDas_TM"/>
    <property type="match status" value="1"/>
</dbReference>
<dbReference type="RefSeq" id="WP_188459909.1">
    <property type="nucleotide sequence ID" value="NZ_BAABHU010000001.1"/>
</dbReference>
<comment type="caution">
    <text evidence="3">The sequence shown here is derived from an EMBL/GenBank/DDBJ whole genome shotgun (WGS) entry which is preliminary data.</text>
</comment>
<evidence type="ECO:0000256" key="1">
    <source>
        <dbReference type="SAM" id="Phobius"/>
    </source>
</evidence>
<organism evidence="3 4">
    <name type="scientific">Marivirga lumbricoides</name>
    <dbReference type="NCBI Taxonomy" id="1046115"/>
    <lineage>
        <taxon>Bacteria</taxon>
        <taxon>Pseudomonadati</taxon>
        <taxon>Bacteroidota</taxon>
        <taxon>Cytophagia</taxon>
        <taxon>Cytophagales</taxon>
        <taxon>Marivirgaceae</taxon>
        <taxon>Marivirga</taxon>
    </lineage>
</organism>
<evidence type="ECO:0000259" key="2">
    <source>
        <dbReference type="Pfam" id="PF20712"/>
    </source>
</evidence>
<dbReference type="Proteomes" id="UP000636010">
    <property type="component" value="Unassembled WGS sequence"/>
</dbReference>
<evidence type="ECO:0000313" key="3">
    <source>
        <dbReference type="EMBL" id="GGC20221.1"/>
    </source>
</evidence>
<proteinExistence type="predicted"/>
<gene>
    <name evidence="3" type="ORF">GCM10011506_01680</name>
</gene>